<dbReference type="InterPro" id="IPR008979">
    <property type="entry name" value="Galactose-bd-like_sf"/>
</dbReference>
<dbReference type="EMBL" id="BARS01057618">
    <property type="protein sequence ID" value="GAG42270.1"/>
    <property type="molecule type" value="Genomic_DNA"/>
</dbReference>
<dbReference type="InterPro" id="IPR038637">
    <property type="entry name" value="NPCBM_sf"/>
</dbReference>
<protein>
    <recommendedName>
        <fullName evidence="1">Glycosyl hydrolase family 98 putative carbohydrate-binding module domain-containing protein</fullName>
    </recommendedName>
</protein>
<gene>
    <name evidence="2" type="ORF">S01H1_84408</name>
</gene>
<reference evidence="2" key="1">
    <citation type="journal article" date="2014" name="Front. Microbiol.">
        <title>High frequency of phylogenetically diverse reductive dehalogenase-homologous genes in deep subseafloor sedimentary metagenomes.</title>
        <authorList>
            <person name="Kawai M."/>
            <person name="Futagami T."/>
            <person name="Toyoda A."/>
            <person name="Takaki Y."/>
            <person name="Nishi S."/>
            <person name="Hori S."/>
            <person name="Arai W."/>
            <person name="Tsubouchi T."/>
            <person name="Morono Y."/>
            <person name="Uchiyama I."/>
            <person name="Ito T."/>
            <person name="Fujiyama A."/>
            <person name="Inagaki F."/>
            <person name="Takami H."/>
        </authorList>
    </citation>
    <scope>NUCLEOTIDE SEQUENCE</scope>
    <source>
        <strain evidence="2">Expedition CK06-06</strain>
    </source>
</reference>
<dbReference type="SUPFAM" id="SSF49785">
    <property type="entry name" value="Galactose-binding domain-like"/>
    <property type="match status" value="1"/>
</dbReference>
<comment type="caution">
    <text evidence="2">The sequence shown here is derived from an EMBL/GenBank/DDBJ whole genome shotgun (WGS) entry which is preliminary data.</text>
</comment>
<evidence type="ECO:0000259" key="1">
    <source>
        <dbReference type="Pfam" id="PF08305"/>
    </source>
</evidence>
<evidence type="ECO:0000313" key="2">
    <source>
        <dbReference type="EMBL" id="GAG42270.1"/>
    </source>
</evidence>
<dbReference type="AlphaFoldDB" id="X0XGL2"/>
<accession>X0XGL2</accession>
<proteinExistence type="predicted"/>
<name>X0XGL2_9ZZZZ</name>
<dbReference type="InterPro" id="IPR013222">
    <property type="entry name" value="Glyco_hyd_98_carb-bd"/>
</dbReference>
<organism evidence="2">
    <name type="scientific">marine sediment metagenome</name>
    <dbReference type="NCBI Taxonomy" id="412755"/>
    <lineage>
        <taxon>unclassified sequences</taxon>
        <taxon>metagenomes</taxon>
        <taxon>ecological metagenomes</taxon>
    </lineage>
</organism>
<dbReference type="Pfam" id="PF08305">
    <property type="entry name" value="NPCBM"/>
    <property type="match status" value="1"/>
</dbReference>
<feature type="domain" description="Glycosyl hydrolase family 98 putative carbohydrate-binding module" evidence="1">
    <location>
        <begin position="9"/>
        <end position="71"/>
    </location>
</feature>
<dbReference type="Gene3D" id="2.60.120.1060">
    <property type="entry name" value="NPCBM/NEW2 domain"/>
    <property type="match status" value="1"/>
</dbReference>
<feature type="non-terminal residue" evidence="2">
    <location>
        <position position="1"/>
    </location>
</feature>
<sequence length="79" mass="8475">DSAGGTPALADVTAEIRVDGQVRHRQEHVTSGKLWGPVRIEVGGAARIELRALFGENGSVQDRFNWADAGLIRAARPVE</sequence>